<comment type="caution">
    <text evidence="6">The sequence shown here is derived from an EMBL/GenBank/DDBJ whole genome shotgun (WGS) entry which is preliminary data.</text>
</comment>
<dbReference type="Gene3D" id="3.60.90.10">
    <property type="entry name" value="S-adenosylmethionine decarboxylase"/>
    <property type="match status" value="1"/>
</dbReference>
<dbReference type="EMBL" id="SDIL01000086">
    <property type="protein sequence ID" value="RXK36831.1"/>
    <property type="molecule type" value="Genomic_DNA"/>
</dbReference>
<dbReference type="GO" id="GO:0006597">
    <property type="term" value="P:spermine biosynthetic process"/>
    <property type="evidence" value="ECO:0007669"/>
    <property type="project" value="TreeGrafter"/>
</dbReference>
<feature type="region of interest" description="Disordered" evidence="5">
    <location>
        <begin position="358"/>
        <end position="387"/>
    </location>
</feature>
<keyword evidence="3" id="KW-0745">Spermidine biosynthesis</keyword>
<organism evidence="6 7">
    <name type="scientific">Tremella mesenterica</name>
    <name type="common">Jelly fungus</name>
    <dbReference type="NCBI Taxonomy" id="5217"/>
    <lineage>
        <taxon>Eukaryota</taxon>
        <taxon>Fungi</taxon>
        <taxon>Dikarya</taxon>
        <taxon>Basidiomycota</taxon>
        <taxon>Agaricomycotina</taxon>
        <taxon>Tremellomycetes</taxon>
        <taxon>Tremellales</taxon>
        <taxon>Tremellaceae</taxon>
        <taxon>Tremella</taxon>
    </lineage>
</organism>
<reference evidence="6 7" key="1">
    <citation type="submission" date="2016-06" db="EMBL/GenBank/DDBJ databases">
        <title>Evolution of pathogenesis and genome organization in the Tremellales.</title>
        <authorList>
            <person name="Cuomo C."/>
            <person name="Litvintseva A."/>
            <person name="Heitman J."/>
            <person name="Chen Y."/>
            <person name="Sun S."/>
            <person name="Springer D."/>
            <person name="Dromer F."/>
            <person name="Young S."/>
            <person name="Zeng Q."/>
            <person name="Chapman S."/>
            <person name="Gujja S."/>
            <person name="Saif S."/>
            <person name="Birren B."/>
        </authorList>
    </citation>
    <scope>NUCLEOTIDE SEQUENCE [LARGE SCALE GENOMIC DNA]</scope>
    <source>
        <strain evidence="6 7">ATCC 28783</strain>
    </source>
</reference>
<dbReference type="GO" id="GO:0004014">
    <property type="term" value="F:adenosylmethionine decarboxylase activity"/>
    <property type="evidence" value="ECO:0007669"/>
    <property type="project" value="InterPro"/>
</dbReference>
<dbReference type="FunCoup" id="A0A4Q1BGW8">
    <property type="interactions" value="302"/>
</dbReference>
<feature type="compositionally biased region" description="Low complexity" evidence="5">
    <location>
        <begin position="242"/>
        <end position="259"/>
    </location>
</feature>
<feature type="compositionally biased region" description="Polar residues" evidence="5">
    <location>
        <begin position="376"/>
        <end position="387"/>
    </location>
</feature>
<evidence type="ECO:0000313" key="7">
    <source>
        <dbReference type="Proteomes" id="UP000289152"/>
    </source>
</evidence>
<dbReference type="STRING" id="5217.A0A4Q1BGW8"/>
<comment type="similarity">
    <text evidence="2">Belongs to the eukaryotic AdoMetDC family.</text>
</comment>
<dbReference type="PANTHER" id="PTHR11570:SF0">
    <property type="entry name" value="S-ADENOSYLMETHIONINE DECARBOXYLASE PROENZYME"/>
    <property type="match status" value="1"/>
</dbReference>
<dbReference type="GO" id="GO:0008295">
    <property type="term" value="P:spermidine biosynthetic process"/>
    <property type="evidence" value="ECO:0007669"/>
    <property type="project" value="UniProtKB-KW"/>
</dbReference>
<dbReference type="AlphaFoldDB" id="A0A4Q1BGW8"/>
<dbReference type="PROSITE" id="PS01336">
    <property type="entry name" value="ADOMETDC"/>
    <property type="match status" value="1"/>
</dbReference>
<evidence type="ECO:0000256" key="5">
    <source>
        <dbReference type="SAM" id="MobiDB-lite"/>
    </source>
</evidence>
<sequence>MSVVTLDQGSSPGPFEGPEKLLEVWFAPSPDALPTSHAASKLRKRADSAPDGTEWKGLRCVPREVWEEMLDIVRCKVLSVVEGEEIDAYLLSESSLFVAPHLLILKTCGTTLNLLGLYRIIHIAREYCGFTKVWRCFYSRKSFFFPERQQGPHRDWRDEVTFLDSVFGSVGSAYTVGPMNRDHWLLYLTSPNSHPMLPGDEALSSTYIPSLPSPGQYIPSLYQDTTLEILMTHLSPQARSPFFSSSFPSTSSNPSSTPSGQMDDSEEVNGHELGKTISKQLGIDRIFPDETTLDSFGFTPCGYSANGVIGSGSPFPSTCTKKKISGSSEKDQPGGYFTIHVTPEEGWSYASFECNVPLPSDSSPSSSSPSTPITPVNKSGNHNSTRPTLPQLIRTVVNIFQPFRLSITLFVSTPTSFGPGSEAEQRAWNAFGSSLLGETYERKDRIGYEFDGYDLVFACFERKGWKEVKPSIQSSP</sequence>
<evidence type="ECO:0000256" key="4">
    <source>
        <dbReference type="ARBA" id="ARBA00023115"/>
    </source>
</evidence>
<dbReference type="InterPro" id="IPR016067">
    <property type="entry name" value="S-AdoMet_deCO2ase_core"/>
</dbReference>
<evidence type="ECO:0000256" key="1">
    <source>
        <dbReference type="ARBA" id="ARBA00004911"/>
    </source>
</evidence>
<dbReference type="FunFam" id="3.60.90.10:FF:000017">
    <property type="entry name" value="S-adenosylmethionine decarboxylase proenzyme"/>
    <property type="match status" value="1"/>
</dbReference>
<keyword evidence="4" id="KW-0620">Polyamine biosynthesis</keyword>
<evidence type="ECO:0000256" key="2">
    <source>
        <dbReference type="ARBA" id="ARBA00008466"/>
    </source>
</evidence>
<comment type="pathway">
    <text evidence="1">Amine and polyamine biosynthesis; S-adenosylmethioninamine biosynthesis; S-adenosylmethioninamine from S-adenosyl-L-methionine: step 1/1.</text>
</comment>
<dbReference type="SUPFAM" id="SSF56276">
    <property type="entry name" value="S-adenosylmethionine decarboxylase"/>
    <property type="match status" value="1"/>
</dbReference>
<dbReference type="Pfam" id="PF01536">
    <property type="entry name" value="SAM_decarbox"/>
    <property type="match status" value="1"/>
</dbReference>
<keyword evidence="7" id="KW-1185">Reference proteome</keyword>
<evidence type="ECO:0000256" key="3">
    <source>
        <dbReference type="ARBA" id="ARBA00023066"/>
    </source>
</evidence>
<dbReference type="InterPro" id="IPR048283">
    <property type="entry name" value="AdoMetDC-like"/>
</dbReference>
<dbReference type="PANTHER" id="PTHR11570">
    <property type="entry name" value="S-ADENOSYLMETHIONINE DECARBOXYLASE"/>
    <property type="match status" value="1"/>
</dbReference>
<gene>
    <name evidence="6" type="ORF">M231_05915</name>
</gene>
<dbReference type="InterPro" id="IPR018166">
    <property type="entry name" value="S-AdoMet_deCO2ase_CS"/>
</dbReference>
<feature type="region of interest" description="Disordered" evidence="5">
    <location>
        <begin position="242"/>
        <end position="268"/>
    </location>
</feature>
<dbReference type="Proteomes" id="UP000289152">
    <property type="component" value="Unassembled WGS sequence"/>
</dbReference>
<name>A0A4Q1BGW8_TREME</name>
<dbReference type="OrthoDB" id="1068353at2759"/>
<feature type="compositionally biased region" description="Low complexity" evidence="5">
    <location>
        <begin position="358"/>
        <end position="375"/>
    </location>
</feature>
<dbReference type="GO" id="GO:0005829">
    <property type="term" value="C:cytosol"/>
    <property type="evidence" value="ECO:0007669"/>
    <property type="project" value="TreeGrafter"/>
</dbReference>
<dbReference type="InParanoid" id="A0A4Q1BGW8"/>
<accession>A0A4Q1BGW8</accession>
<dbReference type="VEuPathDB" id="FungiDB:TREMEDRAFT_38450"/>
<dbReference type="UniPathway" id="UPA00331">
    <property type="reaction ID" value="UER00451"/>
</dbReference>
<proteinExistence type="inferred from homology"/>
<protein>
    <submittedName>
        <fullName evidence="6">S-adenosylmethionine decarboxylase proenzyme</fullName>
    </submittedName>
</protein>
<evidence type="ECO:0000313" key="6">
    <source>
        <dbReference type="EMBL" id="RXK36831.1"/>
    </source>
</evidence>